<dbReference type="PANTHER" id="PTHR32089:SF112">
    <property type="entry name" value="LYSOZYME-LIKE PROTEIN-RELATED"/>
    <property type="match status" value="1"/>
</dbReference>
<dbReference type="InterPro" id="IPR004089">
    <property type="entry name" value="MCPsignal_dom"/>
</dbReference>
<protein>
    <submittedName>
        <fullName evidence="4">Sensory transducer protein YfmS</fullName>
    </submittedName>
</protein>
<dbReference type="Proteomes" id="UP000216752">
    <property type="component" value="Chromosome"/>
</dbReference>
<keyword evidence="5" id="KW-1185">Reference proteome</keyword>
<dbReference type="PROSITE" id="PS50111">
    <property type="entry name" value="CHEMOTAXIS_TRANSDUC_2"/>
    <property type="match status" value="1"/>
</dbReference>
<dbReference type="SUPFAM" id="SSF58104">
    <property type="entry name" value="Methyl-accepting chemotaxis protein (MCP) signaling domain"/>
    <property type="match status" value="1"/>
</dbReference>
<reference evidence="4" key="1">
    <citation type="submission" date="2024-05" db="EMBL/GenBank/DDBJ databases">
        <title>Isolation and characterization of Sporomusa carbonis sp. nov., a carboxydotrophic hydrogenogen in the genus of Sporomusa isolated from a charcoal burning pile.</title>
        <authorList>
            <person name="Boeer T."/>
            <person name="Rosenbaum F."/>
            <person name="Eysell L."/>
            <person name="Mueller V."/>
            <person name="Daniel R."/>
            <person name="Poehlein A."/>
        </authorList>
    </citation>
    <scope>NUCLEOTIDE SEQUENCE [LARGE SCALE GENOMIC DNA]</scope>
    <source>
        <strain evidence="4">DSM 10669</strain>
    </source>
</reference>
<dbReference type="Pfam" id="PF00015">
    <property type="entry name" value="MCPsignal"/>
    <property type="match status" value="1"/>
</dbReference>
<evidence type="ECO:0000256" key="2">
    <source>
        <dbReference type="PROSITE-ProRule" id="PRU00284"/>
    </source>
</evidence>
<dbReference type="SMART" id="SM00283">
    <property type="entry name" value="MA"/>
    <property type="match status" value="1"/>
</dbReference>
<dbReference type="PANTHER" id="PTHR32089">
    <property type="entry name" value="METHYL-ACCEPTING CHEMOTAXIS PROTEIN MCPB"/>
    <property type="match status" value="1"/>
</dbReference>
<feature type="domain" description="Methyl-accepting transducer" evidence="3">
    <location>
        <begin position="109"/>
        <end position="287"/>
    </location>
</feature>
<evidence type="ECO:0000313" key="4">
    <source>
        <dbReference type="EMBL" id="XFO67153.1"/>
    </source>
</evidence>
<dbReference type="Gene3D" id="1.10.287.950">
    <property type="entry name" value="Methyl-accepting chemotaxis protein"/>
    <property type="match status" value="1"/>
</dbReference>
<gene>
    <name evidence="4" type="primary">yfmS_5</name>
    <name evidence="4" type="ORF">SPSIL_033420</name>
</gene>
<evidence type="ECO:0000256" key="1">
    <source>
        <dbReference type="ARBA" id="ARBA00023224"/>
    </source>
</evidence>
<organism evidence="4 5">
    <name type="scientific">Sporomusa silvacetica DSM 10669</name>
    <dbReference type="NCBI Taxonomy" id="1123289"/>
    <lineage>
        <taxon>Bacteria</taxon>
        <taxon>Bacillati</taxon>
        <taxon>Bacillota</taxon>
        <taxon>Negativicutes</taxon>
        <taxon>Selenomonadales</taxon>
        <taxon>Sporomusaceae</taxon>
        <taxon>Sporomusa</taxon>
    </lineage>
</organism>
<dbReference type="EMBL" id="CP155573">
    <property type="protein sequence ID" value="XFO67153.1"/>
    <property type="molecule type" value="Genomic_DNA"/>
</dbReference>
<accession>A0ABZ3IP58</accession>
<sequence>MRVKDETENDTIMEHYSNMAQLLNSWVFSDIGVSIVDKEKHLTYIPGKTMDLHVKTGDPVKTSSGVYRAMHENRRIIGQVDKALYGQGYVIVANPIHNSKGEVIGGIGIQEPTSRYDVLKEMAGELNENISILASTTQEVTAQTQEIAALSHSVAGVTQSLKARVAETDQVLGLIKSVASQTNLLGLNAAIEAARVGEQGRGFGVVAEEIRNLATNSANSIKKIEEIITAIQTDSEKNHREIAHIESLLDQVAQAVSLVANSVQQVSGMASRLNSLADGLFDEAGAK</sequence>
<keyword evidence="1 2" id="KW-0807">Transducer</keyword>
<evidence type="ECO:0000259" key="3">
    <source>
        <dbReference type="PROSITE" id="PS50111"/>
    </source>
</evidence>
<name>A0ABZ3IP58_9FIRM</name>
<proteinExistence type="predicted"/>
<evidence type="ECO:0000313" key="5">
    <source>
        <dbReference type="Proteomes" id="UP000216752"/>
    </source>
</evidence>